<dbReference type="EMBL" id="PKPP01000256">
    <property type="protein sequence ID" value="PWA95237.1"/>
    <property type="molecule type" value="Genomic_DNA"/>
</dbReference>
<protein>
    <submittedName>
        <fullName evidence="1">Coiled-coil-helix-coiled-coil-helix domain-containing protein 10, mitochondrial</fullName>
    </submittedName>
</protein>
<comment type="caution">
    <text evidence="1">The sequence shown here is derived from an EMBL/GenBank/DDBJ whole genome shotgun (WGS) entry which is preliminary data.</text>
</comment>
<dbReference type="Proteomes" id="UP000245207">
    <property type="component" value="Unassembled WGS sequence"/>
</dbReference>
<reference evidence="1 2" key="1">
    <citation type="journal article" date="2018" name="Mol. Plant">
        <title>The genome of Artemisia annua provides insight into the evolution of Asteraceae family and artemisinin biosynthesis.</title>
        <authorList>
            <person name="Shen Q."/>
            <person name="Zhang L."/>
            <person name="Liao Z."/>
            <person name="Wang S."/>
            <person name="Yan T."/>
            <person name="Shi P."/>
            <person name="Liu M."/>
            <person name="Fu X."/>
            <person name="Pan Q."/>
            <person name="Wang Y."/>
            <person name="Lv Z."/>
            <person name="Lu X."/>
            <person name="Zhang F."/>
            <person name="Jiang W."/>
            <person name="Ma Y."/>
            <person name="Chen M."/>
            <person name="Hao X."/>
            <person name="Li L."/>
            <person name="Tang Y."/>
            <person name="Lv G."/>
            <person name="Zhou Y."/>
            <person name="Sun X."/>
            <person name="Brodelius P.E."/>
            <person name="Rose J.K.C."/>
            <person name="Tang K."/>
        </authorList>
    </citation>
    <scope>NUCLEOTIDE SEQUENCE [LARGE SCALE GENOMIC DNA]</scope>
    <source>
        <strain evidence="2">cv. Huhao1</strain>
        <tissue evidence="1">Leaf</tissue>
    </source>
</reference>
<dbReference type="GO" id="GO:0005634">
    <property type="term" value="C:nucleus"/>
    <property type="evidence" value="ECO:0007669"/>
    <property type="project" value="TreeGrafter"/>
</dbReference>
<evidence type="ECO:0000313" key="2">
    <source>
        <dbReference type="Proteomes" id="UP000245207"/>
    </source>
</evidence>
<dbReference type="OrthoDB" id="1106148at2759"/>
<sequence length="103" mass="11175">MDYEFDFIVIAGRSSYHSSVPMKSEPSGGLIANMVATVAHGFIWSTGNAMAHRAIYAIMGPRTVQIENCINTSGSDIIKCQFYMDMLSQCRKSGSATPVAVSF</sequence>
<dbReference type="AlphaFoldDB" id="A0A2U1QB78"/>
<dbReference type="PANTHER" id="PTHR13523:SF2">
    <property type="entry name" value="COILED-COIL-HELIX-COILED-COIL-HELIX DOMAIN CONTAINING 2, ISOFORM A-RELATED"/>
    <property type="match status" value="1"/>
</dbReference>
<name>A0A2U1QB78_ARTAN</name>
<dbReference type="STRING" id="35608.A0A2U1QB78"/>
<accession>A0A2U1QB78</accession>
<gene>
    <name evidence="1" type="ORF">CTI12_AA023110</name>
</gene>
<dbReference type="PANTHER" id="PTHR13523">
    <property type="entry name" value="COILED-COIL-HELIX-COILED-COIL-HELIX DOMAIN CONTAINING 2/NUR77"/>
    <property type="match status" value="1"/>
</dbReference>
<dbReference type="GO" id="GO:0005739">
    <property type="term" value="C:mitochondrion"/>
    <property type="evidence" value="ECO:0007669"/>
    <property type="project" value="TreeGrafter"/>
</dbReference>
<organism evidence="1 2">
    <name type="scientific">Artemisia annua</name>
    <name type="common">Sweet wormwood</name>
    <dbReference type="NCBI Taxonomy" id="35608"/>
    <lineage>
        <taxon>Eukaryota</taxon>
        <taxon>Viridiplantae</taxon>
        <taxon>Streptophyta</taxon>
        <taxon>Embryophyta</taxon>
        <taxon>Tracheophyta</taxon>
        <taxon>Spermatophyta</taxon>
        <taxon>Magnoliopsida</taxon>
        <taxon>eudicotyledons</taxon>
        <taxon>Gunneridae</taxon>
        <taxon>Pentapetalae</taxon>
        <taxon>asterids</taxon>
        <taxon>campanulids</taxon>
        <taxon>Asterales</taxon>
        <taxon>Asteraceae</taxon>
        <taxon>Asteroideae</taxon>
        <taxon>Anthemideae</taxon>
        <taxon>Artemisiinae</taxon>
        <taxon>Artemisia</taxon>
    </lineage>
</organism>
<proteinExistence type="predicted"/>
<keyword evidence="2" id="KW-1185">Reference proteome</keyword>
<evidence type="ECO:0000313" key="1">
    <source>
        <dbReference type="EMBL" id="PWA95237.1"/>
    </source>
</evidence>
<dbReference type="InterPro" id="IPR055304">
    <property type="entry name" value="CHCHD2/10-like"/>
</dbReference>
<dbReference type="GO" id="GO:0007005">
    <property type="term" value="P:mitochondrion organization"/>
    <property type="evidence" value="ECO:0007669"/>
    <property type="project" value="InterPro"/>
</dbReference>